<dbReference type="EMBL" id="BOPV01000001">
    <property type="protein sequence ID" value="GIL39583.1"/>
    <property type="molecule type" value="Genomic_DNA"/>
</dbReference>
<keyword evidence="3 11" id="KW-1134">Transmembrane beta strand</keyword>
<evidence type="ECO:0000256" key="3">
    <source>
        <dbReference type="ARBA" id="ARBA00022452"/>
    </source>
</evidence>
<keyword evidence="16" id="KW-1185">Reference proteome</keyword>
<gene>
    <name evidence="15" type="ORF">TMPK1_18200</name>
</gene>
<keyword evidence="10 11" id="KW-0998">Cell outer membrane</keyword>
<protein>
    <recommendedName>
        <fullName evidence="17">TonB-dependent receptor</fullName>
    </recommendedName>
</protein>
<dbReference type="AlphaFoldDB" id="A0A8S8X846"/>
<dbReference type="InterPro" id="IPR012910">
    <property type="entry name" value="Plug_dom"/>
</dbReference>
<dbReference type="GO" id="GO:0009279">
    <property type="term" value="C:cell outer membrane"/>
    <property type="evidence" value="ECO:0007669"/>
    <property type="project" value="UniProtKB-SubCell"/>
</dbReference>
<dbReference type="InterPro" id="IPR000531">
    <property type="entry name" value="Beta-barrel_TonB"/>
</dbReference>
<evidence type="ECO:0000256" key="2">
    <source>
        <dbReference type="ARBA" id="ARBA00022448"/>
    </source>
</evidence>
<sequence>MIVTAQRREERLRDVPLAVTALGADDLSRLRVTDMSRIQYETPGLSFGKQGADFFPAIRGVRTQLVSVQSDPVIGFYIDGIYQSRVAQQSFPLFDLSRVEVQRGPQGTLYGRNTFGGNVSIVTHAPTEEFEGGVNAQIGNYDLRQVDGFINVPLNEKVQFRVAADHIEHSGYTRSTTNPSIELQDEDQNAVRLSARFKPTDALQIDLSGAYWERKDHGGGAFASRVSGTLINPATGLRSVNGVPVYVNPTVHNGTAFVAGVDAGVPVNTDPYTNQWDYNPYERLHERYLTAQVSYDFGPVALKSITGYNSFGVDRSADLDQTSVVFPAPGVVNTGFTGSGYQAQNTMDSAFSQELQLASTGKDRLQWIVGGYYFRDRVLEYYRQVYTAPSAVPANLRSTRSRVSLQTESYAGYGQATFALIPDTLRLIGGVRYSSDTKTFGITNQTASPGTEDFTTQTAQVANGAPSFSKATFRVGAEFNLTPETMLYSTISTGYESGGFNNNASNALIPNSYNPQTVTAYEIGSKSRWLGGRLSLDLSVFDNEYKNLQITILDRITNLSYTQSAGAARSRGVEAEMKFVPVANLHLGLTATLLDAKFTQYVRPNAFHVAGGDDGVTVDLSGKRVPMSPKFKGTLSASYDFDLGAAGMLTPRGNLLYSSAYYAADYNTVLDKQTSYVLVDLGLRWTEKSDKFYVEVFGENVGDKAVLYAATLGSSARVQTSYGPPSLYGARFGARF</sequence>
<name>A0A8S8X846_9PROT</name>
<dbReference type="Proteomes" id="UP000681075">
    <property type="component" value="Unassembled WGS sequence"/>
</dbReference>
<feature type="domain" description="TonB-dependent receptor plug" evidence="14">
    <location>
        <begin position="12"/>
        <end position="117"/>
    </location>
</feature>
<dbReference type="Pfam" id="PF00593">
    <property type="entry name" value="TonB_dep_Rec_b-barrel"/>
    <property type="match status" value="1"/>
</dbReference>
<evidence type="ECO:0008006" key="17">
    <source>
        <dbReference type="Google" id="ProtNLM"/>
    </source>
</evidence>
<evidence type="ECO:0000256" key="4">
    <source>
        <dbReference type="ARBA" id="ARBA00022496"/>
    </source>
</evidence>
<evidence type="ECO:0000259" key="14">
    <source>
        <dbReference type="Pfam" id="PF07715"/>
    </source>
</evidence>
<dbReference type="Gene3D" id="2.40.170.20">
    <property type="entry name" value="TonB-dependent receptor, beta-barrel domain"/>
    <property type="match status" value="1"/>
</dbReference>
<evidence type="ECO:0000256" key="12">
    <source>
        <dbReference type="RuleBase" id="RU003357"/>
    </source>
</evidence>
<evidence type="ECO:0000256" key="8">
    <source>
        <dbReference type="ARBA" id="ARBA00023077"/>
    </source>
</evidence>
<organism evidence="15 16">
    <name type="scientific">Roseiterribacter gracilis</name>
    <dbReference type="NCBI Taxonomy" id="2812848"/>
    <lineage>
        <taxon>Bacteria</taxon>
        <taxon>Pseudomonadati</taxon>
        <taxon>Pseudomonadota</taxon>
        <taxon>Alphaproteobacteria</taxon>
        <taxon>Rhodospirillales</taxon>
        <taxon>Roseiterribacteraceae</taxon>
        <taxon>Roseiterribacter</taxon>
    </lineage>
</organism>
<evidence type="ECO:0000313" key="16">
    <source>
        <dbReference type="Proteomes" id="UP000681075"/>
    </source>
</evidence>
<accession>A0A8S8X846</accession>
<keyword evidence="9 11" id="KW-0472">Membrane</keyword>
<evidence type="ECO:0000256" key="10">
    <source>
        <dbReference type="ARBA" id="ARBA00023237"/>
    </source>
</evidence>
<proteinExistence type="inferred from homology"/>
<keyword evidence="6" id="KW-0408">Iron</keyword>
<comment type="similarity">
    <text evidence="11 12">Belongs to the TonB-dependent receptor family.</text>
</comment>
<dbReference type="InterPro" id="IPR036942">
    <property type="entry name" value="Beta-barrel_TonB_sf"/>
</dbReference>
<dbReference type="GO" id="GO:0006826">
    <property type="term" value="P:iron ion transport"/>
    <property type="evidence" value="ECO:0007669"/>
    <property type="project" value="UniProtKB-KW"/>
</dbReference>
<evidence type="ECO:0000313" key="15">
    <source>
        <dbReference type="EMBL" id="GIL39583.1"/>
    </source>
</evidence>
<evidence type="ECO:0000256" key="7">
    <source>
        <dbReference type="ARBA" id="ARBA00023065"/>
    </source>
</evidence>
<evidence type="ECO:0000256" key="1">
    <source>
        <dbReference type="ARBA" id="ARBA00004571"/>
    </source>
</evidence>
<keyword evidence="5 11" id="KW-0812">Transmembrane</keyword>
<dbReference type="PANTHER" id="PTHR32552">
    <property type="entry name" value="FERRICHROME IRON RECEPTOR-RELATED"/>
    <property type="match status" value="1"/>
</dbReference>
<evidence type="ECO:0000256" key="9">
    <source>
        <dbReference type="ARBA" id="ARBA00023136"/>
    </source>
</evidence>
<evidence type="ECO:0000256" key="6">
    <source>
        <dbReference type="ARBA" id="ARBA00023004"/>
    </source>
</evidence>
<dbReference type="SUPFAM" id="SSF56935">
    <property type="entry name" value="Porins"/>
    <property type="match status" value="1"/>
</dbReference>
<evidence type="ECO:0000256" key="5">
    <source>
        <dbReference type="ARBA" id="ARBA00022692"/>
    </source>
</evidence>
<keyword evidence="7" id="KW-0406">Ion transport</keyword>
<feature type="domain" description="TonB-dependent receptor-like beta-barrel" evidence="13">
    <location>
        <begin position="257"/>
        <end position="686"/>
    </location>
</feature>
<dbReference type="Pfam" id="PF07715">
    <property type="entry name" value="Plug"/>
    <property type="match status" value="1"/>
</dbReference>
<keyword evidence="2 11" id="KW-0813">Transport</keyword>
<dbReference type="InterPro" id="IPR039426">
    <property type="entry name" value="TonB-dep_rcpt-like"/>
</dbReference>
<comment type="caution">
    <text evidence="15">The sequence shown here is derived from an EMBL/GenBank/DDBJ whole genome shotgun (WGS) entry which is preliminary data.</text>
</comment>
<dbReference type="RefSeq" id="WP_420242684.1">
    <property type="nucleotide sequence ID" value="NZ_BOPV01000001.1"/>
</dbReference>
<dbReference type="PROSITE" id="PS52016">
    <property type="entry name" value="TONB_DEPENDENT_REC_3"/>
    <property type="match status" value="1"/>
</dbReference>
<reference evidence="15" key="1">
    <citation type="submission" date="2021-02" db="EMBL/GenBank/DDBJ databases">
        <title>Genome sequence of Rhodospirillales sp. strain TMPK1 isolated from soil.</title>
        <authorList>
            <person name="Nakai R."/>
            <person name="Kusada H."/>
            <person name="Tamaki H."/>
        </authorList>
    </citation>
    <scope>NUCLEOTIDE SEQUENCE</scope>
    <source>
        <strain evidence="15">TMPK1</strain>
    </source>
</reference>
<evidence type="ECO:0000259" key="13">
    <source>
        <dbReference type="Pfam" id="PF00593"/>
    </source>
</evidence>
<comment type="subcellular location">
    <subcellularLocation>
        <location evidence="1 11">Cell outer membrane</location>
        <topology evidence="1 11">Multi-pass membrane protein</topology>
    </subcellularLocation>
</comment>
<keyword evidence="4" id="KW-0410">Iron transport</keyword>
<keyword evidence="8 12" id="KW-0798">TonB box</keyword>
<evidence type="ECO:0000256" key="11">
    <source>
        <dbReference type="PROSITE-ProRule" id="PRU01360"/>
    </source>
</evidence>
<dbReference type="PANTHER" id="PTHR32552:SF81">
    <property type="entry name" value="TONB-DEPENDENT OUTER MEMBRANE RECEPTOR"/>
    <property type="match status" value="1"/>
</dbReference>